<reference evidence="3" key="2">
    <citation type="submission" date="2025-08" db="UniProtKB">
        <authorList>
            <consortium name="RefSeq"/>
        </authorList>
    </citation>
    <scope>IDENTIFICATION</scope>
    <source>
        <strain evidence="3">S238N-H82</strain>
        <tissue evidence="3">Testes</tissue>
    </source>
</reference>
<dbReference type="SUPFAM" id="SSF47986">
    <property type="entry name" value="DEATH domain"/>
    <property type="match status" value="1"/>
</dbReference>
<accession>A0A9J7KZI6</accession>
<dbReference type="PROSITE" id="PS50209">
    <property type="entry name" value="CARD"/>
    <property type="match status" value="1"/>
</dbReference>
<dbReference type="KEGG" id="bfo:118413656"/>
<dbReference type="RefSeq" id="XP_035673077.1">
    <property type="nucleotide sequence ID" value="XM_035817184.1"/>
</dbReference>
<dbReference type="Pfam" id="PF00619">
    <property type="entry name" value="CARD"/>
    <property type="match status" value="1"/>
</dbReference>
<evidence type="ECO:0000259" key="1">
    <source>
        <dbReference type="PROSITE" id="PS50209"/>
    </source>
</evidence>
<dbReference type="OrthoDB" id="10031931at2759"/>
<dbReference type="GO" id="GO:0002020">
    <property type="term" value="F:protease binding"/>
    <property type="evidence" value="ECO:0007669"/>
    <property type="project" value="InterPro"/>
</dbReference>
<dbReference type="InterPro" id="IPR037939">
    <property type="entry name" value="CRADD"/>
</dbReference>
<organism evidence="2 3">
    <name type="scientific">Branchiostoma floridae</name>
    <name type="common">Florida lancelet</name>
    <name type="synonym">Amphioxus</name>
    <dbReference type="NCBI Taxonomy" id="7739"/>
    <lineage>
        <taxon>Eukaryota</taxon>
        <taxon>Metazoa</taxon>
        <taxon>Chordata</taxon>
        <taxon>Cephalochordata</taxon>
        <taxon>Leptocardii</taxon>
        <taxon>Amphioxiformes</taxon>
        <taxon>Branchiostomatidae</taxon>
        <taxon>Branchiostoma</taxon>
    </lineage>
</organism>
<proteinExistence type="predicted"/>
<dbReference type="AlphaFoldDB" id="A0A9J7KZI6"/>
<evidence type="ECO:0000313" key="2">
    <source>
        <dbReference type="Proteomes" id="UP000001554"/>
    </source>
</evidence>
<dbReference type="GO" id="GO:0070513">
    <property type="term" value="F:death domain binding"/>
    <property type="evidence" value="ECO:0007669"/>
    <property type="project" value="InterPro"/>
</dbReference>
<dbReference type="InterPro" id="IPR011029">
    <property type="entry name" value="DEATH-like_dom_sf"/>
</dbReference>
<dbReference type="PANTHER" id="PTHR15034:SF5">
    <property type="entry name" value="DEATH DOMAIN-CONTAINING PROTEIN CRADD"/>
    <property type="match status" value="1"/>
</dbReference>
<dbReference type="Proteomes" id="UP000001554">
    <property type="component" value="Chromosome 4"/>
</dbReference>
<dbReference type="GO" id="GO:0005737">
    <property type="term" value="C:cytoplasm"/>
    <property type="evidence" value="ECO:0000318"/>
    <property type="project" value="GO_Central"/>
</dbReference>
<dbReference type="OMA" id="RVYLCET"/>
<protein>
    <submittedName>
        <fullName evidence="3">Death domain-containing protein CRADD-like</fullName>
    </submittedName>
</protein>
<dbReference type="CDD" id="cd01671">
    <property type="entry name" value="CARD"/>
    <property type="match status" value="1"/>
</dbReference>
<name>A0A9J7KZI6_BRAFL</name>
<keyword evidence="2" id="KW-1185">Reference proteome</keyword>
<gene>
    <name evidence="3" type="primary">LOC118413656</name>
</gene>
<sequence>MEQRHKALLLAKRLEITSDLRFRNIRRHLIDHGILNGADLDEIENHESREDEVKALLDVLPTRGPNAFSVFRDALKNSYPHLARVLQDEPPTGISMTPM</sequence>
<dbReference type="GeneID" id="118413656"/>
<dbReference type="InterPro" id="IPR001315">
    <property type="entry name" value="CARD"/>
</dbReference>
<dbReference type="SMART" id="SM00114">
    <property type="entry name" value="CARD"/>
    <property type="match status" value="1"/>
</dbReference>
<evidence type="ECO:0000313" key="3">
    <source>
        <dbReference type="RefSeq" id="XP_035673077.1"/>
    </source>
</evidence>
<dbReference type="PANTHER" id="PTHR15034">
    <property type="entry name" value="DEATH DOMAIN-CONTAINING PROTEIN CRADD"/>
    <property type="match status" value="1"/>
</dbReference>
<feature type="domain" description="CARD" evidence="1">
    <location>
        <begin position="1"/>
        <end position="90"/>
    </location>
</feature>
<reference evidence="2" key="1">
    <citation type="journal article" date="2020" name="Nat. Ecol. Evol.">
        <title>Deeply conserved synteny resolves early events in vertebrate evolution.</title>
        <authorList>
            <person name="Simakov O."/>
            <person name="Marletaz F."/>
            <person name="Yue J.X."/>
            <person name="O'Connell B."/>
            <person name="Jenkins J."/>
            <person name="Brandt A."/>
            <person name="Calef R."/>
            <person name="Tung C.H."/>
            <person name="Huang T.K."/>
            <person name="Schmutz J."/>
            <person name="Satoh N."/>
            <person name="Yu J.K."/>
            <person name="Putnam N.H."/>
            <person name="Green R.E."/>
            <person name="Rokhsar D.S."/>
        </authorList>
    </citation>
    <scope>NUCLEOTIDE SEQUENCE [LARGE SCALE GENOMIC DNA]</scope>
    <source>
        <strain evidence="2">S238N-H82</strain>
    </source>
</reference>
<dbReference type="Gene3D" id="1.10.533.10">
    <property type="entry name" value="Death Domain, Fas"/>
    <property type="match status" value="1"/>
</dbReference>
<dbReference type="GO" id="GO:2001235">
    <property type="term" value="P:positive regulation of apoptotic signaling pathway"/>
    <property type="evidence" value="ECO:0000318"/>
    <property type="project" value="GO_Central"/>
</dbReference>